<feature type="chain" id="PRO_5036116071" evidence="2">
    <location>
        <begin position="23"/>
        <end position="156"/>
    </location>
</feature>
<feature type="region of interest" description="Disordered" evidence="1">
    <location>
        <begin position="63"/>
        <end position="100"/>
    </location>
</feature>
<dbReference type="AlphaFoldDB" id="A0A485KIY1"/>
<protein>
    <submittedName>
        <fullName evidence="4">Aste57867_7891 protein</fullName>
    </submittedName>
</protein>
<evidence type="ECO:0000256" key="1">
    <source>
        <dbReference type="SAM" id="MobiDB-lite"/>
    </source>
</evidence>
<evidence type="ECO:0000313" key="3">
    <source>
        <dbReference type="EMBL" id="KAF0701695.1"/>
    </source>
</evidence>
<gene>
    <name evidence="4" type="primary">Aste57867_7891</name>
    <name evidence="3" type="ORF">As57867_007861</name>
    <name evidence="4" type="ORF">ASTE57867_7891</name>
</gene>
<name>A0A485KIY1_9STRA</name>
<dbReference type="Proteomes" id="UP000332933">
    <property type="component" value="Unassembled WGS sequence"/>
</dbReference>
<keyword evidence="2" id="KW-0732">Signal</keyword>
<accession>A0A485KIY1</accession>
<evidence type="ECO:0000313" key="4">
    <source>
        <dbReference type="EMBL" id="VFT84784.1"/>
    </source>
</evidence>
<dbReference type="EMBL" id="VJMH01004993">
    <property type="protein sequence ID" value="KAF0701695.1"/>
    <property type="molecule type" value="Genomic_DNA"/>
</dbReference>
<organism evidence="4 5">
    <name type="scientific">Aphanomyces stellatus</name>
    <dbReference type="NCBI Taxonomy" id="120398"/>
    <lineage>
        <taxon>Eukaryota</taxon>
        <taxon>Sar</taxon>
        <taxon>Stramenopiles</taxon>
        <taxon>Oomycota</taxon>
        <taxon>Saprolegniomycetes</taxon>
        <taxon>Saprolegniales</taxon>
        <taxon>Verrucalvaceae</taxon>
        <taxon>Aphanomyces</taxon>
    </lineage>
</organism>
<reference evidence="3" key="2">
    <citation type="submission" date="2019-06" db="EMBL/GenBank/DDBJ databases">
        <title>Genomics analysis of Aphanomyces spp. identifies a new class of oomycete effector associated with host adaptation.</title>
        <authorList>
            <person name="Gaulin E."/>
        </authorList>
    </citation>
    <scope>NUCLEOTIDE SEQUENCE</scope>
    <source>
        <strain evidence="3">CBS 578.67</strain>
    </source>
</reference>
<proteinExistence type="predicted"/>
<feature type="region of interest" description="Disordered" evidence="1">
    <location>
        <begin position="37"/>
        <end position="56"/>
    </location>
</feature>
<feature type="signal peptide" evidence="2">
    <location>
        <begin position="1"/>
        <end position="22"/>
    </location>
</feature>
<sequence length="156" mass="17550">MRVLSLLLPFVALTAFFHDAHGAINSDMSAADARRELQRAQPRNLAAQPKDNGPILDQVRALRSTADDSDVRRTLQQKPPPQPDYRRALQQKPPPQPDYRRVLHEEAYDSPEVMAERVLKAAADSWYKEMRSLDAAAPFSFRHLRDESGGTFGAEA</sequence>
<reference evidence="4 5" key="1">
    <citation type="submission" date="2019-03" db="EMBL/GenBank/DDBJ databases">
        <authorList>
            <person name="Gaulin E."/>
            <person name="Dumas B."/>
        </authorList>
    </citation>
    <scope>NUCLEOTIDE SEQUENCE [LARGE SCALE GENOMIC DNA]</scope>
    <source>
        <strain evidence="4">CBS 568.67</strain>
    </source>
</reference>
<keyword evidence="5" id="KW-1185">Reference proteome</keyword>
<dbReference type="EMBL" id="CAADRA010005014">
    <property type="protein sequence ID" value="VFT84784.1"/>
    <property type="molecule type" value="Genomic_DNA"/>
</dbReference>
<evidence type="ECO:0000256" key="2">
    <source>
        <dbReference type="SAM" id="SignalP"/>
    </source>
</evidence>
<evidence type="ECO:0000313" key="5">
    <source>
        <dbReference type="Proteomes" id="UP000332933"/>
    </source>
</evidence>